<accession>A0A6N2AF24</accession>
<gene>
    <name evidence="2" type="ORF">EJD97_012454</name>
</gene>
<comment type="caution">
    <text evidence="2">The sequence shown here is derived from an EMBL/GenBank/DDBJ whole genome shotgun (WGS) entry which is preliminary data.</text>
</comment>
<sequence>MLKRGQTFQKKTPQKSNENTKDQVCHKCGSPDHFIKFCPLSALEQKKTNSEKGKDINKVKSVPSNIRMTTQEADILMKRSFAAMGNSSDEESEDDETENKSLIALEQEDDYDFLALVAVETKEEKETCRSHETILALMAGSDS</sequence>
<feature type="region of interest" description="Disordered" evidence="1">
    <location>
        <begin position="1"/>
        <end position="24"/>
    </location>
</feature>
<proteinExistence type="predicted"/>
<dbReference type="AlphaFoldDB" id="A0A6N2AF24"/>
<dbReference type="EMBL" id="RXGB01031785">
    <property type="protein sequence ID" value="TMW81047.1"/>
    <property type="molecule type" value="Genomic_DNA"/>
</dbReference>
<evidence type="ECO:0000256" key="1">
    <source>
        <dbReference type="SAM" id="MobiDB-lite"/>
    </source>
</evidence>
<feature type="compositionally biased region" description="Polar residues" evidence="1">
    <location>
        <begin position="1"/>
        <end position="17"/>
    </location>
</feature>
<name>A0A6N2AF24_SOLCI</name>
<dbReference type="Gene3D" id="4.10.60.10">
    <property type="entry name" value="Zinc finger, CCHC-type"/>
    <property type="match status" value="1"/>
</dbReference>
<dbReference type="SUPFAM" id="SSF57756">
    <property type="entry name" value="Retrovirus zinc finger-like domains"/>
    <property type="match status" value="1"/>
</dbReference>
<feature type="region of interest" description="Disordered" evidence="1">
    <location>
        <begin position="48"/>
        <end position="67"/>
    </location>
</feature>
<reference evidence="2" key="1">
    <citation type="submission" date="2019-05" db="EMBL/GenBank/DDBJ databases">
        <title>The de novo reference genome and transcriptome assemblies of the wild tomato species Solanum chilense.</title>
        <authorList>
            <person name="Stam R."/>
            <person name="Nosenko T."/>
            <person name="Hoerger A.C."/>
            <person name="Stephan W."/>
            <person name="Seidel M.A."/>
            <person name="Kuhn J.M.M."/>
            <person name="Haberer G."/>
            <person name="Tellier A."/>
        </authorList>
    </citation>
    <scope>NUCLEOTIDE SEQUENCE</scope>
    <source>
        <tissue evidence="2">Mature leaves</tissue>
    </source>
</reference>
<organism evidence="2">
    <name type="scientific">Solanum chilense</name>
    <name type="common">Tomato</name>
    <name type="synonym">Lycopersicon chilense</name>
    <dbReference type="NCBI Taxonomy" id="4083"/>
    <lineage>
        <taxon>Eukaryota</taxon>
        <taxon>Viridiplantae</taxon>
        <taxon>Streptophyta</taxon>
        <taxon>Embryophyta</taxon>
        <taxon>Tracheophyta</taxon>
        <taxon>Spermatophyta</taxon>
        <taxon>Magnoliopsida</taxon>
        <taxon>eudicotyledons</taxon>
        <taxon>Gunneridae</taxon>
        <taxon>Pentapetalae</taxon>
        <taxon>asterids</taxon>
        <taxon>lamiids</taxon>
        <taxon>Solanales</taxon>
        <taxon>Solanaceae</taxon>
        <taxon>Solanoideae</taxon>
        <taxon>Solaneae</taxon>
        <taxon>Solanum</taxon>
        <taxon>Solanum subgen. Lycopersicon</taxon>
    </lineage>
</organism>
<dbReference type="GO" id="GO:0008270">
    <property type="term" value="F:zinc ion binding"/>
    <property type="evidence" value="ECO:0007669"/>
    <property type="project" value="InterPro"/>
</dbReference>
<dbReference type="InterPro" id="IPR036875">
    <property type="entry name" value="Znf_CCHC_sf"/>
</dbReference>
<protein>
    <recommendedName>
        <fullName evidence="3">CCHC-type domain-containing protein</fullName>
    </recommendedName>
</protein>
<evidence type="ECO:0000313" key="2">
    <source>
        <dbReference type="EMBL" id="TMW81047.1"/>
    </source>
</evidence>
<dbReference type="GO" id="GO:0003676">
    <property type="term" value="F:nucleic acid binding"/>
    <property type="evidence" value="ECO:0007669"/>
    <property type="project" value="InterPro"/>
</dbReference>
<feature type="compositionally biased region" description="Basic and acidic residues" evidence="1">
    <location>
        <begin position="48"/>
        <end position="58"/>
    </location>
</feature>
<evidence type="ECO:0008006" key="3">
    <source>
        <dbReference type="Google" id="ProtNLM"/>
    </source>
</evidence>
<feature type="non-terminal residue" evidence="2">
    <location>
        <position position="143"/>
    </location>
</feature>